<evidence type="ECO:0000256" key="2">
    <source>
        <dbReference type="SAM" id="Phobius"/>
    </source>
</evidence>
<organism evidence="3 4">
    <name type="scientific">Nematocida parisii (strain ERTm3)</name>
    <name type="common">Nematode killer fungus</name>
    <dbReference type="NCBI Taxonomy" id="935791"/>
    <lineage>
        <taxon>Eukaryota</taxon>
        <taxon>Fungi</taxon>
        <taxon>Fungi incertae sedis</taxon>
        <taxon>Microsporidia</taxon>
        <taxon>Nematocida</taxon>
    </lineage>
</organism>
<dbReference type="HOGENOM" id="CLU_894552_0_0_1"/>
<name>I3EG81_NEMP3</name>
<dbReference type="VEuPathDB" id="MicrosporidiaDB:NEQG_01672"/>
<evidence type="ECO:0000256" key="1">
    <source>
        <dbReference type="SAM" id="MobiDB-lite"/>
    </source>
</evidence>
<dbReference type="OMA" id="INDLKMM"/>
<dbReference type="AlphaFoldDB" id="I3EG81"/>
<keyword evidence="2" id="KW-0812">Transmembrane</keyword>
<keyword evidence="2" id="KW-0472">Membrane</keyword>
<accession>I3EG81</accession>
<sequence>MKISTEKEDSSLSQMSGMERKIKSLWVQIVLMGVALIAYIKIGGICLFCILGYFCANSCCILLMILLMASTSKKKKKPESLRTPPQQTVKSEAKPVEKESYKKLDINFQLSFRKKNKPIIPPKQIVIKKYEEYVEEFKLTKQLEKEFKTWVHRNVLLPTLNEPVLPMSRTKTPKSLTRMEINDLKMMCGNGFMCYDKNNELHSKALFKVFYNYFNEKMPEDSSYYTNPMDEFIFDDISKIKISRYGLLVEDVESLIEGKKTFNVYFINKNTLYDTQGDVILSFLILLIFANRNEGRYLGAFSLRGLPFLSK</sequence>
<dbReference type="EMBL" id="GL870879">
    <property type="protein sequence ID" value="EIJ88228.1"/>
    <property type="molecule type" value="Genomic_DNA"/>
</dbReference>
<reference evidence="3" key="1">
    <citation type="submission" date="2011-01" db="EMBL/GenBank/DDBJ databases">
        <title>The Genome Sequence of Nematocida parisii strain ERTm3.</title>
        <authorList>
            <consortium name="The Broad Institute Genome Sequencing Platform"/>
            <consortium name="The Broad Institute Genome Sequencing Center for Infectious Disease"/>
            <person name="Cuomo C."/>
            <person name="Troemel E."/>
            <person name="Young S.K."/>
            <person name="Zeng Q."/>
            <person name="Gargeya S."/>
            <person name="Fitzgerald M."/>
            <person name="Haas B."/>
            <person name="Abouelleil A."/>
            <person name="Alvarado L."/>
            <person name="Arachchi H.M."/>
            <person name="Berlin A."/>
            <person name="Chapman S.B."/>
            <person name="Gearin G."/>
            <person name="Goldberg J."/>
            <person name="Griggs A."/>
            <person name="Gujja S."/>
            <person name="Hansen M."/>
            <person name="Heiman D."/>
            <person name="Howarth C."/>
            <person name="Larimer J."/>
            <person name="Lui A."/>
            <person name="MacDonald P.J.P."/>
            <person name="McCowen C."/>
            <person name="Montmayeur A."/>
            <person name="Murphy C."/>
            <person name="Neiman D."/>
            <person name="Pearson M."/>
            <person name="Priest M."/>
            <person name="Roberts A."/>
            <person name="Saif S."/>
            <person name="Shea T."/>
            <person name="Sisk P."/>
            <person name="Stolte C."/>
            <person name="Sykes S."/>
            <person name="Wortman J."/>
            <person name="Nusbaum C."/>
            <person name="Birren B."/>
        </authorList>
    </citation>
    <scope>NUCLEOTIDE SEQUENCE</scope>
    <source>
        <strain evidence="3">ERTm3</strain>
    </source>
</reference>
<keyword evidence="4" id="KW-1185">Reference proteome</keyword>
<proteinExistence type="predicted"/>
<protein>
    <submittedName>
        <fullName evidence="3">Uncharacterized protein</fullName>
    </submittedName>
</protein>
<gene>
    <name evidence="3" type="ORF">NEQG_01672</name>
</gene>
<keyword evidence="2" id="KW-1133">Transmembrane helix</keyword>
<feature type="region of interest" description="Disordered" evidence="1">
    <location>
        <begin position="76"/>
        <end position="95"/>
    </location>
</feature>
<evidence type="ECO:0000313" key="4">
    <source>
        <dbReference type="Proteomes" id="UP000002872"/>
    </source>
</evidence>
<feature type="transmembrane region" description="Helical" evidence="2">
    <location>
        <begin position="25"/>
        <end position="44"/>
    </location>
</feature>
<dbReference type="Proteomes" id="UP000002872">
    <property type="component" value="Unassembled WGS sequence"/>
</dbReference>
<evidence type="ECO:0000313" key="3">
    <source>
        <dbReference type="EMBL" id="EIJ88228.1"/>
    </source>
</evidence>
<feature type="transmembrane region" description="Helical" evidence="2">
    <location>
        <begin position="50"/>
        <end position="69"/>
    </location>
</feature>
<dbReference type="InParanoid" id="I3EG81"/>
<dbReference type="OrthoDB" id="2194965at2759"/>